<evidence type="ECO:0000259" key="7">
    <source>
        <dbReference type="Pfam" id="PF17206"/>
    </source>
</evidence>
<comment type="subcellular location">
    <subcellularLocation>
        <location evidence="4 5">Cytoplasm</location>
    </subcellularLocation>
</comment>
<dbReference type="GO" id="GO:0006355">
    <property type="term" value="P:regulation of DNA-templated transcription"/>
    <property type="evidence" value="ECO:0007669"/>
    <property type="project" value="InterPro"/>
</dbReference>
<evidence type="ECO:0000313" key="10">
    <source>
        <dbReference type="EMBL" id="MDI9092605.1"/>
    </source>
</evidence>
<dbReference type="SUPFAM" id="SSF47598">
    <property type="entry name" value="Ribbon-helix-helix"/>
    <property type="match status" value="1"/>
</dbReference>
<dbReference type="InterPro" id="IPR033761">
    <property type="entry name" value="SeqA_N"/>
</dbReference>
<dbReference type="Proteomes" id="UP000834611">
    <property type="component" value="Unassembled WGS sequence"/>
</dbReference>
<feature type="domain" description="Negative modulator of initiation of replication SeqA N-terminal" evidence="7">
    <location>
        <begin position="1"/>
        <end position="35"/>
    </location>
</feature>
<dbReference type="GeneID" id="92275652"/>
<dbReference type="HAMAP" id="MF_00908">
    <property type="entry name" value="SeqA"/>
    <property type="match status" value="1"/>
</dbReference>
<dbReference type="FunFam" id="1.10.1220.10:FF:000002">
    <property type="entry name" value="Negative modulator of initiation of replication"/>
    <property type="match status" value="1"/>
</dbReference>
<dbReference type="RefSeq" id="WP_004256238.1">
    <property type="nucleotide sequence ID" value="NZ_ABDWLN020000021.1"/>
</dbReference>
<proteinExistence type="inferred from homology"/>
<evidence type="ECO:0000259" key="6">
    <source>
        <dbReference type="Pfam" id="PF03925"/>
    </source>
</evidence>
<protein>
    <recommendedName>
        <fullName evidence="4 5">Negative modulator of initiation of replication</fullName>
    </recommendedName>
</protein>
<organism evidence="11 13">
    <name type="scientific">Providencia rettgeri</name>
    <dbReference type="NCBI Taxonomy" id="587"/>
    <lineage>
        <taxon>Bacteria</taxon>
        <taxon>Pseudomonadati</taxon>
        <taxon>Pseudomonadota</taxon>
        <taxon>Gammaproteobacteria</taxon>
        <taxon>Enterobacterales</taxon>
        <taxon>Morganellaceae</taxon>
        <taxon>Providencia</taxon>
    </lineage>
</organism>
<dbReference type="AlphaFoldDB" id="A0A264VXU6"/>
<dbReference type="PIRSF" id="PIRSF019401">
    <property type="entry name" value="SeqA"/>
    <property type="match status" value="1"/>
</dbReference>
<evidence type="ECO:0000313" key="13">
    <source>
        <dbReference type="Proteomes" id="UP000216001"/>
    </source>
</evidence>
<dbReference type="EMBL" id="JAHWLI010000051">
    <property type="protein sequence ID" value="MBW3117768.1"/>
    <property type="molecule type" value="Genomic_DNA"/>
</dbReference>
<comment type="function">
    <text evidence="4 5">Negative regulator of replication initiation, which contributes to regulation of DNA replication and ensures that replication initiation occurs exactly once per chromosome per cell cycle. Binds to pairs of hemimethylated GATC sequences in the oriC region, thus preventing assembly of replication proteins and re-initiation at newly replicated origins. Repression is relieved when the region becomes fully methylated.</text>
</comment>
<evidence type="ECO:0000313" key="9">
    <source>
        <dbReference type="EMBL" id="MBW3117768.1"/>
    </source>
</evidence>
<dbReference type="Proteomes" id="UP001155882">
    <property type="component" value="Unassembled WGS sequence"/>
</dbReference>
<dbReference type="InterPro" id="IPR005621">
    <property type="entry name" value="SeqA"/>
</dbReference>
<evidence type="ECO:0000313" key="11">
    <source>
        <dbReference type="EMBL" id="OZS76105.1"/>
    </source>
</evidence>
<reference evidence="12" key="3">
    <citation type="submission" date="2021-06" db="EMBL/GenBank/DDBJ databases">
        <title>Emergence of genetically related NDM-1-producing Providencia rettgeri strains in Argentina.</title>
        <authorList>
            <person name="Pasteran F."/>
            <person name="Meo A."/>
            <person name="Gomez S."/>
            <person name="Derdoy L."/>
            <person name="Albronoz E."/>
            <person name="Faccone D."/>
            <person name="Guerriero L."/>
            <person name="Archuby D."/>
            <person name="Tarzia A."/>
            <person name="Lopez M."/>
            <person name="Corso A."/>
        </authorList>
    </citation>
    <scope>NUCLEOTIDE SEQUENCE</scope>
    <source>
        <strain evidence="12">PreM15628</strain>
    </source>
</reference>
<dbReference type="Gene3D" id="1.20.1380.10">
    <property type="entry name" value="Replication modulator SeqA, C-terminal DNA-binding domain"/>
    <property type="match status" value="1"/>
</dbReference>
<dbReference type="InterPro" id="IPR010985">
    <property type="entry name" value="Ribbon_hlx_hlx"/>
</dbReference>
<evidence type="ECO:0000256" key="5">
    <source>
        <dbReference type="PIRNR" id="PIRNR019401"/>
    </source>
</evidence>
<dbReference type="EMBL" id="CP076405">
    <property type="protein sequence ID" value="QWQ19583.1"/>
    <property type="molecule type" value="Genomic_DNA"/>
</dbReference>
<dbReference type="Proteomes" id="UP000216001">
    <property type="component" value="Unassembled WGS sequence"/>
</dbReference>
<dbReference type="SUPFAM" id="SSF82808">
    <property type="entry name" value="Replication modulator SeqA, C-terminal DNA-binding domain"/>
    <property type="match status" value="1"/>
</dbReference>
<dbReference type="STRING" id="587.RB151_013120"/>
<reference evidence="9" key="4">
    <citation type="submission" date="2021-07" db="EMBL/GenBank/DDBJ databases">
        <authorList>
            <person name="Stanton E."/>
        </authorList>
    </citation>
    <scope>NUCLEOTIDE SEQUENCE</scope>
    <source>
        <strain evidence="9">2021EL-01139</strain>
    </source>
</reference>
<keyword evidence="2 4" id="KW-0236">DNA replication inhibitor</keyword>
<dbReference type="InterPro" id="IPR026577">
    <property type="entry name" value="SeqA_DNA-bd_C"/>
</dbReference>
<dbReference type="NCBIfam" id="NF008389">
    <property type="entry name" value="PRK11187.1"/>
    <property type="match status" value="1"/>
</dbReference>
<dbReference type="Proteomes" id="UP001159001">
    <property type="component" value="Unassembled WGS sequence"/>
</dbReference>
<evidence type="ECO:0000256" key="2">
    <source>
        <dbReference type="ARBA" id="ARBA00022880"/>
    </source>
</evidence>
<accession>A0A264VXU6</accession>
<dbReference type="EMBL" id="NOWC01000002">
    <property type="protein sequence ID" value="OZS76105.1"/>
    <property type="molecule type" value="Genomic_DNA"/>
</dbReference>
<evidence type="ECO:0000256" key="3">
    <source>
        <dbReference type="ARBA" id="ARBA00023125"/>
    </source>
</evidence>
<evidence type="ECO:0000256" key="1">
    <source>
        <dbReference type="ARBA" id="ARBA00022490"/>
    </source>
</evidence>
<dbReference type="InterPro" id="IPR013321">
    <property type="entry name" value="Arc_rbn_hlx_hlx"/>
</dbReference>
<feature type="domain" description="Replication modulator SeqA C-terminal DNA-binding" evidence="6">
    <location>
        <begin position="71"/>
        <end position="179"/>
    </location>
</feature>
<evidence type="ECO:0000313" key="8">
    <source>
        <dbReference type="EMBL" id="CAB5661617.1"/>
    </source>
</evidence>
<comment type="subunit">
    <text evidence="4">Homodimer. Polymerizes to form helical filaments.</text>
</comment>
<dbReference type="Pfam" id="PF17206">
    <property type="entry name" value="SeqA_N"/>
    <property type="match status" value="1"/>
</dbReference>
<reference evidence="8" key="2">
    <citation type="submission" date="2020-05" db="EMBL/GenBank/DDBJ databases">
        <authorList>
            <person name="Delgado-Blas J."/>
        </authorList>
    </citation>
    <scope>NUCLEOTIDE SEQUENCE</scope>
    <source>
        <strain evidence="8">BB1453</strain>
    </source>
</reference>
<feature type="region of interest" description="Interaction with DNA" evidence="4">
    <location>
        <begin position="116"/>
        <end position="120"/>
    </location>
</feature>
<keyword evidence="3 4" id="KW-0238">DNA-binding</keyword>
<dbReference type="EMBL" id="JAOWIN010000004">
    <property type="protein sequence ID" value="MDI9092605.1"/>
    <property type="molecule type" value="Genomic_DNA"/>
</dbReference>
<dbReference type="Gene3D" id="1.10.1220.10">
    <property type="entry name" value="Met repressor-like"/>
    <property type="match status" value="1"/>
</dbReference>
<name>A0A264VXU6_PRORE</name>
<dbReference type="Proteomes" id="UP000682358">
    <property type="component" value="Chromosome"/>
</dbReference>
<dbReference type="EMBL" id="CAHPSF010000001">
    <property type="protein sequence ID" value="CAB5661617.1"/>
    <property type="molecule type" value="Genomic_DNA"/>
</dbReference>
<reference evidence="10" key="5">
    <citation type="submission" date="2022-10" db="EMBL/GenBank/DDBJ databases">
        <title>Bacterial isolates recovered from the One Health project in Brazil.</title>
        <authorList>
            <person name="Valiatti T.B."/>
            <person name="Santos F."/>
            <person name="Cayo R."/>
            <person name="Gales A.C."/>
        </authorList>
    </citation>
    <scope>NUCLEOTIDE SEQUENCE</scope>
    <source>
        <strain evidence="10">PVR188</strain>
    </source>
</reference>
<sequence length="181" mass="20454">MKTIEVDEELYRYIASHTQHIGESASDILRRMLNFKSGQPVQAKEISQEHAVIKAEPAMSTPAVALNPVRVIRELLLSDAYAEKSKAIDRFMLILSTLYSLDANRFASATELMHGRTRIYFAGDEQTLLAAGKQSKPRHIPGTPYWVITNTNTNRKRSMVDAIMQEMQFPTNVIEKVCNTI</sequence>
<dbReference type="Pfam" id="PF03925">
    <property type="entry name" value="SeqA"/>
    <property type="match status" value="1"/>
</dbReference>
<dbReference type="InterPro" id="IPR036835">
    <property type="entry name" value="SeqA_DNA-bd_C_sf"/>
</dbReference>
<reference evidence="11 13" key="1">
    <citation type="submission" date="2017-07" db="EMBL/GenBank/DDBJ databases">
        <title>blaIMP-27 on transferable plasmids in Proteus mirabilis and Providencia rettgeri.</title>
        <authorList>
            <person name="Potter R."/>
        </authorList>
    </citation>
    <scope>NUCLEOTIDE SEQUENCE [LARGE SCALE GENOMIC DNA]</scope>
    <source>
        <strain evidence="11 13">PR1</strain>
    </source>
</reference>
<gene>
    <name evidence="4 8" type="primary">seqA</name>
    <name evidence="11" type="ORF">CHI95_02715</name>
    <name evidence="8" type="ORF">GHA_00239</name>
    <name evidence="12" type="ORF">KOF27_13245</name>
    <name evidence="9" type="ORF">KYI77_15050</name>
    <name evidence="10" type="ORF">OGX73_08230</name>
</gene>
<evidence type="ECO:0000313" key="12">
    <source>
        <dbReference type="EMBL" id="QWQ19583.1"/>
    </source>
</evidence>
<comment type="similarity">
    <text evidence="4 5">Belongs to the SeqA family.</text>
</comment>
<dbReference type="GO" id="GO:0043565">
    <property type="term" value="F:sequence-specific DNA binding"/>
    <property type="evidence" value="ECO:0007669"/>
    <property type="project" value="UniProtKB-ARBA"/>
</dbReference>
<keyword evidence="1 4" id="KW-0963">Cytoplasm</keyword>
<comment type="caution">
    <text evidence="4">Lacks conserved residue(s) required for the propagation of feature annotation.</text>
</comment>
<evidence type="ECO:0000256" key="4">
    <source>
        <dbReference type="HAMAP-Rule" id="MF_00908"/>
    </source>
</evidence>
<dbReference type="GO" id="GO:0005737">
    <property type="term" value="C:cytoplasm"/>
    <property type="evidence" value="ECO:0007669"/>
    <property type="project" value="UniProtKB-SubCell"/>
</dbReference>
<dbReference type="GO" id="GO:0032297">
    <property type="term" value="P:negative regulation of DNA-templated DNA replication initiation"/>
    <property type="evidence" value="ECO:0007669"/>
    <property type="project" value="UniProtKB-UniRule"/>
</dbReference>